<evidence type="ECO:0000256" key="1">
    <source>
        <dbReference type="SAM" id="MobiDB-lite"/>
    </source>
</evidence>
<dbReference type="Proteomes" id="UP000234331">
    <property type="component" value="Unassembled WGS sequence"/>
</dbReference>
<organism evidence="2 3">
    <name type="scientific">Frankia canadensis</name>
    <dbReference type="NCBI Taxonomy" id="1836972"/>
    <lineage>
        <taxon>Bacteria</taxon>
        <taxon>Bacillati</taxon>
        <taxon>Actinomycetota</taxon>
        <taxon>Actinomycetes</taxon>
        <taxon>Frankiales</taxon>
        <taxon>Frankiaceae</taxon>
        <taxon>Frankia</taxon>
    </lineage>
</organism>
<accession>A0A2I2KQB2</accession>
<evidence type="ECO:0000313" key="3">
    <source>
        <dbReference type="Proteomes" id="UP000234331"/>
    </source>
</evidence>
<proteinExistence type="predicted"/>
<dbReference type="AlphaFoldDB" id="A0A2I2KQB2"/>
<keyword evidence="3" id="KW-1185">Reference proteome</keyword>
<name>A0A2I2KQB2_9ACTN</name>
<dbReference type="NCBIfam" id="TIGR03696">
    <property type="entry name" value="Rhs_assc_core"/>
    <property type="match status" value="1"/>
</dbReference>
<protein>
    <recommendedName>
        <fullName evidence="4">RHS repeat-associated core domain-containing protein</fullName>
    </recommendedName>
</protein>
<evidence type="ECO:0008006" key="4">
    <source>
        <dbReference type="Google" id="ProtNLM"/>
    </source>
</evidence>
<evidence type="ECO:0000313" key="2">
    <source>
        <dbReference type="EMBL" id="SNQ47854.1"/>
    </source>
</evidence>
<dbReference type="EMBL" id="FZMO01000118">
    <property type="protein sequence ID" value="SNQ47854.1"/>
    <property type="molecule type" value="Genomic_DNA"/>
</dbReference>
<reference evidence="2 3" key="1">
    <citation type="submission" date="2017-06" db="EMBL/GenBank/DDBJ databases">
        <authorList>
            <person name="Kim H.J."/>
            <person name="Triplett B.A."/>
        </authorList>
    </citation>
    <scope>NUCLEOTIDE SEQUENCE [LARGE SCALE GENOMIC DNA]</scope>
    <source>
        <strain evidence="2">FRACA_ARgP5</strain>
    </source>
</reference>
<sequence length="58" mass="6476">MGVRLYEPSLGRFLQTDPEPGGSDNPYDYAHQDPYNTLDLDGNSSWKEDPTCRCAPQG</sequence>
<feature type="region of interest" description="Disordered" evidence="1">
    <location>
        <begin position="1"/>
        <end position="58"/>
    </location>
</feature>
<dbReference type="Gene3D" id="2.180.10.10">
    <property type="entry name" value="RHS repeat-associated core"/>
    <property type="match status" value="1"/>
</dbReference>
<dbReference type="InterPro" id="IPR022385">
    <property type="entry name" value="Rhs_assc_core"/>
</dbReference>
<gene>
    <name evidence="2" type="ORF">FRACA_2040001</name>
</gene>